<keyword evidence="6" id="KW-0547">Nucleotide-binding</keyword>
<dbReference type="InterPro" id="IPR017441">
    <property type="entry name" value="Protein_kinase_ATP_BS"/>
</dbReference>
<feature type="compositionally biased region" description="Polar residues" evidence="7">
    <location>
        <begin position="1240"/>
        <end position="1253"/>
    </location>
</feature>
<feature type="chain" id="PRO_5045037485" description="Protein kinase domain-containing protein" evidence="9">
    <location>
        <begin position="19"/>
        <end position="1279"/>
    </location>
</feature>
<dbReference type="InterPro" id="IPR020635">
    <property type="entry name" value="Tyr_kinase_cat_dom"/>
</dbReference>
<dbReference type="InterPro" id="IPR011009">
    <property type="entry name" value="Kinase-like_dom_sf"/>
</dbReference>
<feature type="region of interest" description="Disordered" evidence="7">
    <location>
        <begin position="1234"/>
        <end position="1253"/>
    </location>
</feature>
<feature type="domain" description="Protein kinase" evidence="10">
    <location>
        <begin position="931"/>
        <end position="1205"/>
    </location>
</feature>
<evidence type="ECO:0000256" key="1">
    <source>
        <dbReference type="ARBA" id="ARBA00004167"/>
    </source>
</evidence>
<evidence type="ECO:0000256" key="2">
    <source>
        <dbReference type="ARBA" id="ARBA00022692"/>
    </source>
</evidence>
<dbReference type="Gene3D" id="1.10.510.10">
    <property type="entry name" value="Transferase(Phosphotransferase) domain 1"/>
    <property type="match status" value="1"/>
</dbReference>
<dbReference type="InterPro" id="IPR008266">
    <property type="entry name" value="Tyr_kinase_AS"/>
</dbReference>
<keyword evidence="6" id="KW-0067">ATP-binding</keyword>
<evidence type="ECO:0000259" key="10">
    <source>
        <dbReference type="PROSITE" id="PS50011"/>
    </source>
</evidence>
<dbReference type="InterPro" id="IPR050122">
    <property type="entry name" value="RTK"/>
</dbReference>
<evidence type="ECO:0000313" key="12">
    <source>
        <dbReference type="Proteomes" id="UP001159427"/>
    </source>
</evidence>
<dbReference type="InterPro" id="IPR028082">
    <property type="entry name" value="Peripla_BP_I"/>
</dbReference>
<keyword evidence="3 8" id="KW-1133">Transmembrane helix</keyword>
<dbReference type="SUPFAM" id="SSF56112">
    <property type="entry name" value="Protein kinase-like (PK-like)"/>
    <property type="match status" value="1"/>
</dbReference>
<keyword evidence="9" id="KW-0732">Signal</keyword>
<feature type="binding site" evidence="6">
    <location>
        <position position="965"/>
    </location>
    <ligand>
        <name>ATP</name>
        <dbReference type="ChEBI" id="CHEBI:30616"/>
    </ligand>
</feature>
<proteinExistence type="predicted"/>
<evidence type="ECO:0000256" key="4">
    <source>
        <dbReference type="ARBA" id="ARBA00023136"/>
    </source>
</evidence>
<dbReference type="CDD" id="cd00192">
    <property type="entry name" value="PTKc"/>
    <property type="match status" value="1"/>
</dbReference>
<dbReference type="InterPro" id="IPR001245">
    <property type="entry name" value="Ser-Thr/Tyr_kinase_cat_dom"/>
</dbReference>
<dbReference type="InterPro" id="IPR000719">
    <property type="entry name" value="Prot_kinase_dom"/>
</dbReference>
<keyword evidence="2 8" id="KW-0812">Transmembrane</keyword>
<dbReference type="SUPFAM" id="SSF53850">
    <property type="entry name" value="Periplasmic binding protein-like II"/>
    <property type="match status" value="1"/>
</dbReference>
<feature type="transmembrane region" description="Helical" evidence="8">
    <location>
        <begin position="868"/>
        <end position="892"/>
    </location>
</feature>
<keyword evidence="4 8" id="KW-0472">Membrane</keyword>
<dbReference type="SMART" id="SM00219">
    <property type="entry name" value="TyrKc"/>
    <property type="match status" value="1"/>
</dbReference>
<dbReference type="PROSITE" id="PS00107">
    <property type="entry name" value="PROTEIN_KINASE_ATP"/>
    <property type="match status" value="1"/>
</dbReference>
<evidence type="ECO:0000313" key="11">
    <source>
        <dbReference type="EMBL" id="CAH3157661.1"/>
    </source>
</evidence>
<evidence type="ECO:0000256" key="6">
    <source>
        <dbReference type="PROSITE-ProRule" id="PRU10141"/>
    </source>
</evidence>
<dbReference type="PROSITE" id="PS50011">
    <property type="entry name" value="PROTEIN_KINASE_DOM"/>
    <property type="match status" value="1"/>
</dbReference>
<feature type="signal peptide" evidence="9">
    <location>
        <begin position="1"/>
        <end position="18"/>
    </location>
</feature>
<dbReference type="PROSITE" id="PS00109">
    <property type="entry name" value="PROTEIN_KINASE_TYR"/>
    <property type="match status" value="1"/>
</dbReference>
<dbReference type="Pfam" id="PF01094">
    <property type="entry name" value="ANF_receptor"/>
    <property type="match status" value="1"/>
</dbReference>
<comment type="caution">
    <text evidence="11">The sequence shown here is derived from an EMBL/GenBank/DDBJ whole genome shotgun (WGS) entry which is preliminary data.</text>
</comment>
<comment type="subcellular location">
    <subcellularLocation>
        <location evidence="1">Membrane</location>
        <topology evidence="1">Single-pass membrane protein</topology>
    </subcellularLocation>
</comment>
<evidence type="ECO:0000256" key="5">
    <source>
        <dbReference type="ARBA" id="ARBA00051243"/>
    </source>
</evidence>
<dbReference type="Gene3D" id="3.40.50.2300">
    <property type="match status" value="2"/>
</dbReference>
<accession>A0ABN8Q5I3</accession>
<reference evidence="11 12" key="1">
    <citation type="submission" date="2022-05" db="EMBL/GenBank/DDBJ databases">
        <authorList>
            <consortium name="Genoscope - CEA"/>
            <person name="William W."/>
        </authorList>
    </citation>
    <scope>NUCLEOTIDE SEQUENCE [LARGE SCALE GENOMIC DNA]</scope>
</reference>
<dbReference type="SUPFAM" id="SSF53822">
    <property type="entry name" value="Periplasmic binding protein-like I"/>
    <property type="match status" value="1"/>
</dbReference>
<dbReference type="Gene3D" id="3.30.200.20">
    <property type="entry name" value="Phosphorylase Kinase, domain 1"/>
    <property type="match status" value="1"/>
</dbReference>
<name>A0ABN8Q5I3_9CNID</name>
<organism evidence="11 12">
    <name type="scientific">Porites evermanni</name>
    <dbReference type="NCBI Taxonomy" id="104178"/>
    <lineage>
        <taxon>Eukaryota</taxon>
        <taxon>Metazoa</taxon>
        <taxon>Cnidaria</taxon>
        <taxon>Anthozoa</taxon>
        <taxon>Hexacorallia</taxon>
        <taxon>Scleractinia</taxon>
        <taxon>Fungiina</taxon>
        <taxon>Poritidae</taxon>
        <taxon>Porites</taxon>
    </lineage>
</organism>
<dbReference type="PANTHER" id="PTHR24416">
    <property type="entry name" value="TYROSINE-PROTEIN KINASE RECEPTOR"/>
    <property type="match status" value="1"/>
</dbReference>
<evidence type="ECO:0000256" key="8">
    <source>
        <dbReference type="SAM" id="Phobius"/>
    </source>
</evidence>
<dbReference type="PRINTS" id="PR01176">
    <property type="entry name" value="GABABRECEPTR"/>
</dbReference>
<dbReference type="EMBL" id="CALNXI010001152">
    <property type="protein sequence ID" value="CAH3157661.1"/>
    <property type="molecule type" value="Genomic_DNA"/>
</dbReference>
<sequence length="1279" mass="143681">MMPWSLLFLLITTEVSSAAEKCFKDNFTGHSAKRHFKLYSDSITLVPLKLSYSRRASQQISTHVLRLLLEEVLGYEDIILVPDDSGLSVKKVVQKLTGCSSHNCHVSSIPEVMINTEVWVPSDYQYYNWVDSQLVDKAGIISPHGRFGWYIPTELEEQLWNDSRIIADDWRALTLQTVLGHLLHNASTLISQVNMSNHKESCENVVGCRNGWYYGPKCHDGDNTLHCAVLFADFPDHYGHVISQQISSLGLNISVAWLGSKLSHVLNGIEATPYLLLNWQPNTAPRTKMTRIHFPPCSAGVSLTKALESPQDNYYNCDFPPSHLMKMAWRKIQENAPDVYFLLSKLYFDKETLNNLLQKHIEGGGNLTSQEIACNWLQQSRDMWLPWLPTGSLSKVPVYLGGMFPLSESEDVVWSRPGILQGALMALERINQDDRILTNYSLELLIEDTQCKTSLVLNAFIDFMSRSHNKSIAGIIGPACSVQTEIIAETAPLYNTIVMGYSVEGVALADREKFPMFFRTSPSYAEFKYAYATVFEYFEWKQYASLTDTNYVSSTATATHQYLESMGISLVYSRQITNQDTVDIKTYLRSLQESSAKIIIATLFEGLARAVVCEAYKQGLTPQNGYVWFLPSWLADSWWHVDDYKIHGHSTEGMLDVPCSTRDMQDFLDGGYFSLSNAFFGNDLDTIVGGGTVHQWKQEYEVRVKKENHTPSEYASFVYDGVWAYAVALDKLFRTYPLGLDTIRTNYTAQLLKNFLQETNFTGVSGRVQFRDGERYLPTIEIRQHFPSRVVRVGCVHPNLDGVCDKSRNCLTVNETIIHWPAGGRPSDGRSGKFCYSVAFVCLKLPSTHELCSVESFRAALGISCTGAIAAINAIVIGFFLIVIITLIWICIKRRYDSKYRETQQRMEELGLMEHSPVLRLDEWEIPRESIVLNRKLGEGAFGAVCGGEVIGIGGDGEWVPVAVKSLKIGSLPEDKLEFLSEAETMKVFDHKNIVKLLGVCTKGEPAYAVMELMIHGDLKNFLLGRRQFANQNSKEADDVTPTKLTMMATDITNGLAYLAEMKFIHRDLALRNCMVGSGYVVKLGDFGMARAMYDSDYYRFGRKAMLPVRWMAPESLADGVFTTKSDVWSLGVTLWELATFGSFPYQGLSNGEVVESVRLGRSIDKPRGCTNELNTLLTECWRKDPDHRPEPVKILELLSAHPVMVTACLDSPMSSVVRDEEDCVRPDNIRKGSVRTWRGTPSPSPTAKRSRTITQLTQNQIKVLMPHSENGGAVAGAV</sequence>
<dbReference type="Proteomes" id="UP001159427">
    <property type="component" value="Unassembled WGS sequence"/>
</dbReference>
<evidence type="ECO:0000256" key="7">
    <source>
        <dbReference type="SAM" id="MobiDB-lite"/>
    </source>
</evidence>
<protein>
    <recommendedName>
        <fullName evidence="10">Protein kinase domain-containing protein</fullName>
    </recommendedName>
</protein>
<evidence type="ECO:0000256" key="9">
    <source>
        <dbReference type="SAM" id="SignalP"/>
    </source>
</evidence>
<dbReference type="Pfam" id="PF07714">
    <property type="entry name" value="PK_Tyr_Ser-Thr"/>
    <property type="match status" value="1"/>
</dbReference>
<dbReference type="CDD" id="cd06366">
    <property type="entry name" value="PBP1_GABAb_receptor"/>
    <property type="match status" value="1"/>
</dbReference>
<keyword evidence="12" id="KW-1185">Reference proteome</keyword>
<dbReference type="PANTHER" id="PTHR24416:SF489">
    <property type="entry name" value="PROTEIN KINASE DOMAIN-CONTAINING PROTEIN"/>
    <property type="match status" value="1"/>
</dbReference>
<evidence type="ECO:0000256" key="3">
    <source>
        <dbReference type="ARBA" id="ARBA00022989"/>
    </source>
</evidence>
<gene>
    <name evidence="11" type="ORF">PEVE_00002588</name>
</gene>
<dbReference type="PRINTS" id="PR00109">
    <property type="entry name" value="TYRKINASE"/>
</dbReference>
<dbReference type="InterPro" id="IPR001828">
    <property type="entry name" value="ANF_lig-bd_rcpt"/>
</dbReference>
<comment type="catalytic activity">
    <reaction evidence="5">
        <text>L-tyrosyl-[protein] + ATP = O-phospho-L-tyrosyl-[protein] + ADP + H(+)</text>
        <dbReference type="Rhea" id="RHEA:10596"/>
        <dbReference type="Rhea" id="RHEA-COMP:10136"/>
        <dbReference type="Rhea" id="RHEA-COMP:20101"/>
        <dbReference type="ChEBI" id="CHEBI:15378"/>
        <dbReference type="ChEBI" id="CHEBI:30616"/>
        <dbReference type="ChEBI" id="CHEBI:46858"/>
        <dbReference type="ChEBI" id="CHEBI:61978"/>
        <dbReference type="ChEBI" id="CHEBI:456216"/>
        <dbReference type="EC" id="2.7.10.1"/>
    </reaction>
</comment>